<dbReference type="Gene3D" id="3.40.50.880">
    <property type="match status" value="1"/>
</dbReference>
<dbReference type="SUPFAM" id="SSF52317">
    <property type="entry name" value="Class I glutamine amidotransferase-like"/>
    <property type="match status" value="1"/>
</dbReference>
<dbReference type="GO" id="GO:0005737">
    <property type="term" value="C:cytoplasm"/>
    <property type="evidence" value="ECO:0007669"/>
    <property type="project" value="TreeGrafter"/>
</dbReference>
<proteinExistence type="predicted"/>
<keyword evidence="4" id="KW-1185">Reference proteome</keyword>
<dbReference type="EMBL" id="LUCM01008047">
    <property type="protein sequence ID" value="KAA0189046.1"/>
    <property type="molecule type" value="Genomic_DNA"/>
</dbReference>
<dbReference type="PANTHER" id="PTHR48094:SF12">
    <property type="entry name" value="PARKINSON DISEASE PROTEIN 7 HOMOLOG"/>
    <property type="match status" value="1"/>
</dbReference>
<protein>
    <recommendedName>
        <fullName evidence="2">DJ-1/PfpI domain-containing protein</fullName>
    </recommendedName>
</protein>
<dbReference type="AlphaFoldDB" id="A0A8E0RNS6"/>
<name>A0A8E0RNS6_9TREM</name>
<dbReference type="Proteomes" id="UP000728185">
    <property type="component" value="Unassembled WGS sequence"/>
</dbReference>
<evidence type="ECO:0000256" key="1">
    <source>
        <dbReference type="SAM" id="SignalP"/>
    </source>
</evidence>
<feature type="chain" id="PRO_5034267492" description="DJ-1/PfpI domain-containing protein" evidence="1">
    <location>
        <begin position="27"/>
        <end position="215"/>
    </location>
</feature>
<dbReference type="InterPro" id="IPR050325">
    <property type="entry name" value="Prot/Nucl_acid_deglycase"/>
</dbReference>
<evidence type="ECO:0000259" key="2">
    <source>
        <dbReference type="Pfam" id="PF01965"/>
    </source>
</evidence>
<dbReference type="PANTHER" id="PTHR48094">
    <property type="entry name" value="PROTEIN/NUCLEIC ACID DEGLYCASE DJ-1-RELATED"/>
    <property type="match status" value="1"/>
</dbReference>
<comment type="caution">
    <text evidence="3">The sequence shown here is derived from an EMBL/GenBank/DDBJ whole genome shotgun (WGS) entry which is preliminary data.</text>
</comment>
<sequence>MNFIFHLFQSVNLLLTWFGFLSGTDAQDSGDLKTALLIVPPDFEPIEIATVLSVLVEAGVQVKMTSITADTKPIQGVTKIQIIPDSSLPTLDEPLYSALVITGGEESVWNMIETPLLLKLIEHYGHENRVIGANNMTPKLLQACSVYRGHTITSSWAIRRYLSIYRFVYRKTHVDRLLVTGSSVGYSLQWAFALVARLISDQYALKLANQWLLTS</sequence>
<evidence type="ECO:0000313" key="4">
    <source>
        <dbReference type="Proteomes" id="UP000728185"/>
    </source>
</evidence>
<keyword evidence="1" id="KW-0732">Signal</keyword>
<dbReference type="OrthoDB" id="10342023at2759"/>
<feature type="domain" description="DJ-1/PfpI" evidence="2">
    <location>
        <begin position="33"/>
        <end position="196"/>
    </location>
</feature>
<organism evidence="3 4">
    <name type="scientific">Fasciolopsis buskii</name>
    <dbReference type="NCBI Taxonomy" id="27845"/>
    <lineage>
        <taxon>Eukaryota</taxon>
        <taxon>Metazoa</taxon>
        <taxon>Spiralia</taxon>
        <taxon>Lophotrochozoa</taxon>
        <taxon>Platyhelminthes</taxon>
        <taxon>Trematoda</taxon>
        <taxon>Digenea</taxon>
        <taxon>Plagiorchiida</taxon>
        <taxon>Echinostomata</taxon>
        <taxon>Echinostomatoidea</taxon>
        <taxon>Fasciolidae</taxon>
        <taxon>Fasciolopsis</taxon>
    </lineage>
</organism>
<gene>
    <name evidence="3" type="ORF">FBUS_06618</name>
</gene>
<accession>A0A8E0RNS6</accession>
<dbReference type="Pfam" id="PF01965">
    <property type="entry name" value="DJ-1_PfpI"/>
    <property type="match status" value="1"/>
</dbReference>
<evidence type="ECO:0000313" key="3">
    <source>
        <dbReference type="EMBL" id="KAA0189046.1"/>
    </source>
</evidence>
<reference evidence="3" key="1">
    <citation type="submission" date="2019-05" db="EMBL/GenBank/DDBJ databases">
        <title>Annotation for the trematode Fasciolopsis buski.</title>
        <authorList>
            <person name="Choi Y.-J."/>
        </authorList>
    </citation>
    <scope>NUCLEOTIDE SEQUENCE</scope>
    <source>
        <strain evidence="3">HT</strain>
        <tissue evidence="3">Whole worm</tissue>
    </source>
</reference>
<dbReference type="InterPro" id="IPR002818">
    <property type="entry name" value="DJ-1/PfpI"/>
</dbReference>
<feature type="signal peptide" evidence="1">
    <location>
        <begin position="1"/>
        <end position="26"/>
    </location>
</feature>
<dbReference type="InterPro" id="IPR029062">
    <property type="entry name" value="Class_I_gatase-like"/>
</dbReference>